<dbReference type="InParanoid" id="I1C6N2"/>
<dbReference type="AlphaFoldDB" id="I1C6N2"/>
<dbReference type="OrthoDB" id="565731at2759"/>
<protein>
    <submittedName>
        <fullName evidence="1">Uncharacterized protein</fullName>
    </submittedName>
</protein>
<evidence type="ECO:0000313" key="2">
    <source>
        <dbReference type="Proteomes" id="UP000009138"/>
    </source>
</evidence>
<name>I1C6N2_RHIO9</name>
<dbReference type="GeneID" id="93615788"/>
<dbReference type="Gene3D" id="3.40.470.10">
    <property type="entry name" value="Uracil-DNA glycosylase-like domain"/>
    <property type="match status" value="1"/>
</dbReference>
<dbReference type="EMBL" id="CH476737">
    <property type="protein sequence ID" value="EIE84112.1"/>
    <property type="molecule type" value="Genomic_DNA"/>
</dbReference>
<reference evidence="1 2" key="1">
    <citation type="journal article" date="2009" name="PLoS Genet.">
        <title>Genomic analysis of the basal lineage fungus Rhizopus oryzae reveals a whole-genome duplication.</title>
        <authorList>
            <person name="Ma L.-J."/>
            <person name="Ibrahim A.S."/>
            <person name="Skory C."/>
            <person name="Grabherr M.G."/>
            <person name="Burger G."/>
            <person name="Butler M."/>
            <person name="Elias M."/>
            <person name="Idnurm A."/>
            <person name="Lang B.F."/>
            <person name="Sone T."/>
            <person name="Abe A."/>
            <person name="Calvo S.E."/>
            <person name="Corrochano L.M."/>
            <person name="Engels R."/>
            <person name="Fu J."/>
            <person name="Hansberg W."/>
            <person name="Kim J.-M."/>
            <person name="Kodira C.D."/>
            <person name="Koehrsen M.J."/>
            <person name="Liu B."/>
            <person name="Miranda-Saavedra D."/>
            <person name="O'Leary S."/>
            <person name="Ortiz-Castellanos L."/>
            <person name="Poulter R."/>
            <person name="Rodriguez-Romero J."/>
            <person name="Ruiz-Herrera J."/>
            <person name="Shen Y.-Q."/>
            <person name="Zeng Q."/>
            <person name="Galagan J."/>
            <person name="Birren B.W."/>
            <person name="Cuomo C.A."/>
            <person name="Wickes B.L."/>
        </authorList>
    </citation>
    <scope>NUCLEOTIDE SEQUENCE [LARGE SCALE GENOMIC DNA]</scope>
    <source>
        <strain evidence="2">RA 99-880 / ATCC MYA-4621 / FGSC 9543 / NRRL 43880</strain>
    </source>
</reference>
<dbReference type="VEuPathDB" id="FungiDB:RO3G_08822"/>
<dbReference type="SUPFAM" id="SSF52141">
    <property type="entry name" value="Uracil-DNA glycosylase-like"/>
    <property type="match status" value="1"/>
</dbReference>
<dbReference type="InterPro" id="IPR036895">
    <property type="entry name" value="Uracil-DNA_glycosylase-like_sf"/>
</dbReference>
<gene>
    <name evidence="1" type="ORF">RO3G_08822</name>
</gene>
<keyword evidence="2" id="KW-1185">Reference proteome</keyword>
<dbReference type="RefSeq" id="XP_067519508.1">
    <property type="nucleotide sequence ID" value="XM_067663407.1"/>
</dbReference>
<dbReference type="Proteomes" id="UP000009138">
    <property type="component" value="Unassembled WGS sequence"/>
</dbReference>
<sequence>MVKVDTDLHHQYRISFTNYVKIASKTEKSLTAEQMIEGKQQLVELIDKWEPEVICFLGALRILMKKRNSIGESL</sequence>
<evidence type="ECO:0000313" key="1">
    <source>
        <dbReference type="EMBL" id="EIE84112.1"/>
    </source>
</evidence>
<organism evidence="1 2">
    <name type="scientific">Rhizopus delemar (strain RA 99-880 / ATCC MYA-4621 / FGSC 9543 / NRRL 43880)</name>
    <name type="common">Mucormycosis agent</name>
    <name type="synonym">Rhizopus arrhizus var. delemar</name>
    <dbReference type="NCBI Taxonomy" id="246409"/>
    <lineage>
        <taxon>Eukaryota</taxon>
        <taxon>Fungi</taxon>
        <taxon>Fungi incertae sedis</taxon>
        <taxon>Mucoromycota</taxon>
        <taxon>Mucoromycotina</taxon>
        <taxon>Mucoromycetes</taxon>
        <taxon>Mucorales</taxon>
        <taxon>Mucorineae</taxon>
        <taxon>Rhizopodaceae</taxon>
        <taxon>Rhizopus</taxon>
    </lineage>
</organism>
<proteinExistence type="predicted"/>
<accession>I1C6N2</accession>